<keyword evidence="2" id="KW-0808">Transferase</keyword>
<dbReference type="RefSeq" id="WP_128229886.1">
    <property type="nucleotide sequence ID" value="NZ_SACR01000005.1"/>
</dbReference>
<keyword evidence="3" id="KW-1185">Reference proteome</keyword>
<organism evidence="2 3">
    <name type="scientific">Rubrivivax rivuli</name>
    <dbReference type="NCBI Taxonomy" id="1862385"/>
    <lineage>
        <taxon>Bacteria</taxon>
        <taxon>Pseudomonadati</taxon>
        <taxon>Pseudomonadota</taxon>
        <taxon>Betaproteobacteria</taxon>
        <taxon>Burkholderiales</taxon>
        <taxon>Sphaerotilaceae</taxon>
        <taxon>Rubrivivax</taxon>
    </lineage>
</organism>
<dbReference type="EMBL" id="SACR01000005">
    <property type="protein sequence ID" value="RVU44338.1"/>
    <property type="molecule type" value="Genomic_DNA"/>
</dbReference>
<evidence type="ECO:0000313" key="2">
    <source>
        <dbReference type="EMBL" id="RVU44338.1"/>
    </source>
</evidence>
<accession>A0A437RC32</accession>
<dbReference type="Pfam" id="PF05050">
    <property type="entry name" value="Methyltransf_21"/>
    <property type="match status" value="1"/>
</dbReference>
<proteinExistence type="predicted"/>
<dbReference type="NCBIfam" id="TIGR01444">
    <property type="entry name" value="fkbM_fam"/>
    <property type="match status" value="1"/>
</dbReference>
<reference evidence="2 3" key="1">
    <citation type="submission" date="2019-01" db="EMBL/GenBank/DDBJ databases">
        <authorList>
            <person name="Chen W.-M."/>
        </authorList>
    </citation>
    <scope>NUCLEOTIDE SEQUENCE [LARGE SCALE GENOMIC DNA]</scope>
    <source>
        <strain evidence="2 3">KYPY4</strain>
    </source>
</reference>
<dbReference type="PANTHER" id="PTHR36973">
    <property type="entry name" value="SLL1456 PROTEIN-RELATED"/>
    <property type="match status" value="1"/>
</dbReference>
<dbReference type="GO" id="GO:0032259">
    <property type="term" value="P:methylation"/>
    <property type="evidence" value="ECO:0007669"/>
    <property type="project" value="UniProtKB-KW"/>
</dbReference>
<dbReference type="InterPro" id="IPR053188">
    <property type="entry name" value="FkbM_Methyltransferase"/>
</dbReference>
<keyword evidence="2" id="KW-0489">Methyltransferase</keyword>
<dbReference type="Gene3D" id="3.40.50.150">
    <property type="entry name" value="Vaccinia Virus protein VP39"/>
    <property type="match status" value="1"/>
</dbReference>
<dbReference type="SUPFAM" id="SSF53335">
    <property type="entry name" value="S-adenosyl-L-methionine-dependent methyltransferases"/>
    <property type="match status" value="1"/>
</dbReference>
<feature type="domain" description="Methyltransferase FkbM" evidence="1">
    <location>
        <begin position="45"/>
        <end position="218"/>
    </location>
</feature>
<evidence type="ECO:0000259" key="1">
    <source>
        <dbReference type="Pfam" id="PF05050"/>
    </source>
</evidence>
<sequence>MWDWKEPLRRLKHGRWVDQRRFYEVWEQTHLKKLLAALQVDCVFDVGANQGQYARMLRQQAGYRGRIVSFEPIPEAAAAVRRLAQGDPLWQVEELALSDTTGEQIFNIMADTQFSSLSAPRHDDVQGFERDNRVQRQVPVRTETVLEALARLQAALGFQRPFLKLDTQGMDVRIVSAAGRQGLQRFVGMQSELAVRKLYDNSVDYRDALRTYEDLGFELSAFVPNNAGHFPRLVEIDCILVRADLMPARAM</sequence>
<evidence type="ECO:0000313" key="3">
    <source>
        <dbReference type="Proteomes" id="UP000285575"/>
    </source>
</evidence>
<comment type="caution">
    <text evidence="2">The sequence shown here is derived from an EMBL/GenBank/DDBJ whole genome shotgun (WGS) entry which is preliminary data.</text>
</comment>
<name>A0A437RC32_9BURK</name>
<dbReference type="AlphaFoldDB" id="A0A437RC32"/>
<dbReference type="InterPro" id="IPR006342">
    <property type="entry name" value="FkbM_mtfrase"/>
</dbReference>
<dbReference type="InterPro" id="IPR029063">
    <property type="entry name" value="SAM-dependent_MTases_sf"/>
</dbReference>
<dbReference type="Proteomes" id="UP000285575">
    <property type="component" value="Unassembled WGS sequence"/>
</dbReference>
<dbReference type="GO" id="GO:0008171">
    <property type="term" value="F:O-methyltransferase activity"/>
    <property type="evidence" value="ECO:0007669"/>
    <property type="project" value="TreeGrafter"/>
</dbReference>
<gene>
    <name evidence="2" type="ORF">EOE66_16800</name>
</gene>
<dbReference type="OrthoDB" id="4104638at2"/>
<dbReference type="PANTHER" id="PTHR36973:SF4">
    <property type="entry name" value="NODULATION PROTEIN"/>
    <property type="match status" value="1"/>
</dbReference>
<protein>
    <submittedName>
        <fullName evidence="2">FkbM family methyltransferase</fullName>
    </submittedName>
</protein>